<evidence type="ECO:0000313" key="4">
    <source>
        <dbReference type="Proteomes" id="UP000007819"/>
    </source>
</evidence>
<name>A0A8R1W479_ACYPI</name>
<dbReference type="PANTHER" id="PTHR34153:SF2">
    <property type="entry name" value="SI:CH211-262H13.3-RELATED"/>
    <property type="match status" value="1"/>
</dbReference>
<feature type="region of interest" description="Disordered" evidence="1">
    <location>
        <begin position="202"/>
        <end position="227"/>
    </location>
</feature>
<protein>
    <recommendedName>
        <fullName evidence="2">DUF4806 domain-containing protein</fullName>
    </recommendedName>
</protein>
<dbReference type="AlphaFoldDB" id="A0A8R1W479"/>
<evidence type="ECO:0000256" key="1">
    <source>
        <dbReference type="SAM" id="MobiDB-lite"/>
    </source>
</evidence>
<proteinExistence type="predicted"/>
<feature type="compositionally biased region" description="Basic residues" evidence="1">
    <location>
        <begin position="88"/>
        <end position="98"/>
    </location>
</feature>
<dbReference type="Proteomes" id="UP000007819">
    <property type="component" value="Chromosome A1"/>
</dbReference>
<dbReference type="InterPro" id="IPR032071">
    <property type="entry name" value="DUF4806"/>
</dbReference>
<accession>A0A8R1W479</accession>
<feature type="region of interest" description="Disordered" evidence="1">
    <location>
        <begin position="83"/>
        <end position="165"/>
    </location>
</feature>
<feature type="compositionally biased region" description="Polar residues" evidence="1">
    <location>
        <begin position="153"/>
        <end position="165"/>
    </location>
</feature>
<dbReference type="GeneID" id="100161066"/>
<dbReference type="Pfam" id="PF16064">
    <property type="entry name" value="DUF4806"/>
    <property type="match status" value="1"/>
</dbReference>
<organism evidence="3 4">
    <name type="scientific">Acyrthosiphon pisum</name>
    <name type="common">Pea aphid</name>
    <dbReference type="NCBI Taxonomy" id="7029"/>
    <lineage>
        <taxon>Eukaryota</taxon>
        <taxon>Metazoa</taxon>
        <taxon>Ecdysozoa</taxon>
        <taxon>Arthropoda</taxon>
        <taxon>Hexapoda</taxon>
        <taxon>Insecta</taxon>
        <taxon>Pterygota</taxon>
        <taxon>Neoptera</taxon>
        <taxon>Paraneoptera</taxon>
        <taxon>Hemiptera</taxon>
        <taxon>Sternorrhyncha</taxon>
        <taxon>Aphidomorpha</taxon>
        <taxon>Aphidoidea</taxon>
        <taxon>Aphididae</taxon>
        <taxon>Macrosiphini</taxon>
        <taxon>Acyrthosiphon</taxon>
    </lineage>
</organism>
<evidence type="ECO:0000313" key="3">
    <source>
        <dbReference type="EnsemblMetazoa" id="XP_001949275.2"/>
    </source>
</evidence>
<dbReference type="EnsemblMetazoa" id="XM_001949240.5">
    <property type="protein sequence ID" value="XP_001949275.2"/>
    <property type="gene ID" value="LOC100161066"/>
</dbReference>
<reference evidence="3" key="2">
    <citation type="submission" date="2022-06" db="UniProtKB">
        <authorList>
            <consortium name="EnsemblMetazoa"/>
        </authorList>
    </citation>
    <scope>IDENTIFICATION</scope>
</reference>
<dbReference type="RefSeq" id="XP_001949275.2">
    <property type="nucleotide sequence ID" value="XM_001949240.4"/>
</dbReference>
<keyword evidence="4" id="KW-1185">Reference proteome</keyword>
<feature type="domain" description="DUF4806" evidence="2">
    <location>
        <begin position="394"/>
        <end position="462"/>
    </location>
</feature>
<reference evidence="4" key="1">
    <citation type="submission" date="2010-06" db="EMBL/GenBank/DDBJ databases">
        <authorList>
            <person name="Jiang H."/>
            <person name="Abraham K."/>
            <person name="Ali S."/>
            <person name="Alsbrooks S.L."/>
            <person name="Anim B.N."/>
            <person name="Anosike U.S."/>
            <person name="Attaway T."/>
            <person name="Bandaranaike D.P."/>
            <person name="Battles P.K."/>
            <person name="Bell S.N."/>
            <person name="Bell A.V."/>
            <person name="Beltran B."/>
            <person name="Bickham C."/>
            <person name="Bustamante Y."/>
            <person name="Caleb T."/>
            <person name="Canada A."/>
            <person name="Cardenas V."/>
            <person name="Carter K."/>
            <person name="Chacko J."/>
            <person name="Chandrabose M.N."/>
            <person name="Chavez D."/>
            <person name="Chavez A."/>
            <person name="Chen L."/>
            <person name="Chu H.-S."/>
            <person name="Claassen K.J."/>
            <person name="Cockrell R."/>
            <person name="Collins M."/>
            <person name="Cooper J.A."/>
            <person name="Cree A."/>
            <person name="Curry S.M."/>
            <person name="Da Y."/>
            <person name="Dao M.D."/>
            <person name="Das B."/>
            <person name="Davila M.-L."/>
            <person name="Davy-Carroll L."/>
            <person name="Denson S."/>
            <person name="Dinh H."/>
            <person name="Ebong V.E."/>
            <person name="Edwards J.R."/>
            <person name="Egan A."/>
            <person name="El-Daye J."/>
            <person name="Escobedo L."/>
            <person name="Fernandez S."/>
            <person name="Fernando P.R."/>
            <person name="Flagg N."/>
            <person name="Forbes L.D."/>
            <person name="Fowler R.G."/>
            <person name="Fu Q."/>
            <person name="Gabisi R.A."/>
            <person name="Ganer J."/>
            <person name="Garbino Pronczuk A."/>
            <person name="Garcia R.M."/>
            <person name="Garner T."/>
            <person name="Garrett T.E."/>
            <person name="Gonzalez D.A."/>
            <person name="Hamid H."/>
            <person name="Hawkins E.S."/>
            <person name="Hirani K."/>
            <person name="Hogues M.E."/>
            <person name="Hollins B."/>
            <person name="Hsiao C.-H."/>
            <person name="Jabil R."/>
            <person name="James M.L."/>
            <person name="Jhangiani S.N."/>
            <person name="Johnson B."/>
            <person name="Johnson Q."/>
            <person name="Joshi V."/>
            <person name="Kalu J.B."/>
            <person name="Kam C."/>
            <person name="Kashfia A."/>
            <person name="Keebler J."/>
            <person name="Kisamo H."/>
            <person name="Kovar C.L."/>
            <person name="Lago L.A."/>
            <person name="Lai C.-Y."/>
            <person name="Laidlaw J."/>
            <person name="Lara F."/>
            <person name="Le T.-K."/>
            <person name="Lee S.L."/>
            <person name="Legall F.H."/>
            <person name="Lemon S.J."/>
            <person name="Lewis L.R."/>
            <person name="Li B."/>
            <person name="Liu Y."/>
            <person name="Liu Y.-S."/>
            <person name="Lopez J."/>
            <person name="Lozado R.J."/>
            <person name="Lu J."/>
            <person name="Madu R.C."/>
            <person name="Maheshwari M."/>
            <person name="Maheshwari R."/>
            <person name="Malloy K."/>
            <person name="Martinez E."/>
            <person name="Mathew T."/>
            <person name="Mercado I.C."/>
            <person name="Mercado C."/>
            <person name="Meyer B."/>
            <person name="Montgomery K."/>
            <person name="Morgan M.B."/>
            <person name="Munidasa M."/>
            <person name="Nazareth L.V."/>
            <person name="Nelson J."/>
            <person name="Ng B.M."/>
            <person name="Nguyen N.B."/>
            <person name="Nguyen P.Q."/>
            <person name="Nguyen T."/>
            <person name="Obregon M."/>
            <person name="Okwuonu G.O."/>
            <person name="Onwere C.G."/>
            <person name="Orozco G."/>
            <person name="Parra A."/>
            <person name="Patel S."/>
            <person name="Patil S."/>
            <person name="Perez A."/>
            <person name="Perez Y."/>
            <person name="Pham C."/>
            <person name="Primus E.L."/>
            <person name="Pu L.-L."/>
            <person name="Puazo M."/>
            <person name="Qin X."/>
            <person name="Quiroz J.B."/>
            <person name="Reese J."/>
            <person name="Richards S."/>
            <person name="Rives C.M."/>
            <person name="Robberts R."/>
            <person name="Ruiz S.J."/>
            <person name="Ruiz M.J."/>
            <person name="Santibanez J."/>
            <person name="Schneider B.W."/>
            <person name="Sisson I."/>
            <person name="Smith M."/>
            <person name="Sodergren E."/>
            <person name="Song X.-Z."/>
            <person name="Song B.B."/>
            <person name="Summersgill H."/>
            <person name="Thelus R."/>
            <person name="Thornton R.D."/>
            <person name="Trejos Z.Y."/>
            <person name="Usmani K."/>
            <person name="Vattathil S."/>
            <person name="Villasana D."/>
            <person name="Walker D.L."/>
            <person name="Wang S."/>
            <person name="Wang K."/>
            <person name="White C.S."/>
            <person name="Williams A.C."/>
            <person name="Williamson J."/>
            <person name="Wilson K."/>
            <person name="Woghiren I.O."/>
            <person name="Woodworth J.R."/>
            <person name="Worley K.C."/>
            <person name="Wright R.A."/>
            <person name="Wu W."/>
            <person name="Young L."/>
            <person name="Zhang L."/>
            <person name="Zhang J."/>
            <person name="Zhu Y."/>
            <person name="Muzny D.M."/>
            <person name="Weinstock G."/>
            <person name="Gibbs R.A."/>
        </authorList>
    </citation>
    <scope>NUCLEOTIDE SEQUENCE [LARGE SCALE GENOMIC DNA]</scope>
    <source>
        <strain evidence="4">LSR1</strain>
    </source>
</reference>
<dbReference type="OrthoDB" id="6613773at2759"/>
<dbReference type="KEGG" id="api:100161066"/>
<sequence length="512" mass="58670">MWSIVCFIDEDTIECVPNFWLKNSLCAWPNKDCKIKSQLAVERRLAPNSIEFGYYNARPLARNITNLNEAYKKLKLAEETSELSNVKKASKKKHKRLKCDKQSSSRQIVNKLRVNRKSSLIIDKNRSIPNSPPKYDAYKKKRDNNMNNDNGNQSAKNSFSKSDKNNTTQIEVFDSANENSKETIVNNIKSIDTYYADNNQTENKLNGKELDKEISSSSSDIVDDNDDSDVDETYKPFVKNHSSDVLLSPGNIDPDLNYKIMNNNMAHQNVNKTSTPVARKRDNDLFKCISDDDETVKSHFEEYSQQKKKKLTNSFYLNSNDNNITSEPKQSSTDEMLRSLIRSVTNIKYELKDMTAKIDRIEERQTNMMHYAASNDYPCNSSGNVLHTNSIDETWNFPLTSFEELDGFEQNLLDDGYKIKLISYLRRLEKPTIGAMTREILAKLFHNDLLAQFSYVGQKGKKIFSVLNTCSILFAAVRSVKNYKNCTDLDIIKPLKPYLANATARGKPKTKD</sequence>
<feature type="compositionally biased region" description="Basic and acidic residues" evidence="1">
    <location>
        <begin position="205"/>
        <end position="214"/>
    </location>
</feature>
<evidence type="ECO:0000259" key="2">
    <source>
        <dbReference type="Pfam" id="PF16064"/>
    </source>
</evidence>
<dbReference type="PANTHER" id="PTHR34153">
    <property type="entry name" value="SI:CH211-262H13.3-RELATED-RELATED"/>
    <property type="match status" value="1"/>
</dbReference>